<proteinExistence type="predicted"/>
<dbReference type="SUPFAM" id="SSF52047">
    <property type="entry name" value="RNI-like"/>
    <property type="match status" value="1"/>
</dbReference>
<dbReference type="AlphaFoldDB" id="A0A4Y9YHK7"/>
<organism evidence="1 2">
    <name type="scientific">Rhodofomes roseus</name>
    <dbReference type="NCBI Taxonomy" id="34475"/>
    <lineage>
        <taxon>Eukaryota</taxon>
        <taxon>Fungi</taxon>
        <taxon>Dikarya</taxon>
        <taxon>Basidiomycota</taxon>
        <taxon>Agaricomycotina</taxon>
        <taxon>Agaricomycetes</taxon>
        <taxon>Polyporales</taxon>
        <taxon>Rhodofomes</taxon>
    </lineage>
</organism>
<dbReference type="Proteomes" id="UP000298390">
    <property type="component" value="Unassembled WGS sequence"/>
</dbReference>
<reference evidence="1 2" key="1">
    <citation type="submission" date="2019-01" db="EMBL/GenBank/DDBJ databases">
        <title>Genome sequencing of the rare red list fungi Fomitopsis rosea.</title>
        <authorList>
            <person name="Buettner E."/>
            <person name="Kellner H."/>
        </authorList>
    </citation>
    <scope>NUCLEOTIDE SEQUENCE [LARGE SCALE GENOMIC DNA]</scope>
    <source>
        <strain evidence="1 2">DSM 105464</strain>
    </source>
</reference>
<protein>
    <submittedName>
        <fullName evidence="1">Uncharacterized protein</fullName>
    </submittedName>
</protein>
<evidence type="ECO:0000313" key="1">
    <source>
        <dbReference type="EMBL" id="TFY60941.1"/>
    </source>
</evidence>
<dbReference type="EMBL" id="SEKV01000230">
    <property type="protein sequence ID" value="TFY60941.1"/>
    <property type="molecule type" value="Genomic_DNA"/>
</dbReference>
<name>A0A4Y9YHK7_9APHY</name>
<comment type="caution">
    <text evidence="1">The sequence shown here is derived from an EMBL/GenBank/DDBJ whole genome shotgun (WGS) entry which is preliminary data.</text>
</comment>
<accession>A0A4Y9YHK7</accession>
<sequence length="528" mass="58924">MSTPDAVSVEDMSANHSAQRNDIAALYESSPVYQVLFNEDLFENVVRLLLVAQEGRNYGSVASLALTLRQFTHTALRVLWERMWSLVPLLKTVPGFVWTDYAMDDGSVQWHAVVPQDDPTKLALDTVAFKRYSAYVKYFVWLTNDDISPATYDFFEQALSSTKPWFPSLRSFRWYERGMIIKAPPLWVVGSQSLESASITASYFGKWRLVGLVKALANRNPDLRHLSITTTMYLEDMPLGEYRHIGPAITEFLYRCVKISSGVPNLCSLCSCVPVHWKDILMLAQMPRLEHLAIIVFKKKTEDLGALPDLAFQNLLVLDLGLGTLGGHDIVIRLLDGIGSPRLKNIEVSIARVAPRERMVHQLFETLSRSVYRDAVQRFVYNAGAHEADDPSQLATVSMCTLQPLLQLSNLASLSIVVPNYYLKMDDFRTLSTVWPNLVAIDLQQTARNPWAIPVFWLAPFAQFSLKLKTIAGFDVYGAPPGESLPARVLNDAPNPASPVEAVTCGILKASMPSELTGLLCASMSFSD</sequence>
<evidence type="ECO:0000313" key="2">
    <source>
        <dbReference type="Proteomes" id="UP000298390"/>
    </source>
</evidence>
<gene>
    <name evidence="1" type="ORF">EVJ58_g4835</name>
</gene>